<name>A0A936Z110_9BURK</name>
<dbReference type="Pfam" id="PF07209">
    <property type="entry name" value="DUF1415"/>
    <property type="match status" value="1"/>
</dbReference>
<reference evidence="1 2" key="1">
    <citation type="journal article" date="2017" name="Int. J. Syst. Evol. Microbiol.">
        <title>Ramlibacter monticola sp. nov., isolated from forest soil.</title>
        <authorList>
            <person name="Chaudhary D.K."/>
            <person name="Kim J."/>
        </authorList>
    </citation>
    <scope>NUCLEOTIDE SEQUENCE [LARGE SCALE GENOMIC DNA]</scope>
    <source>
        <strain evidence="1 2">KACC 19175</strain>
    </source>
</reference>
<dbReference type="AlphaFoldDB" id="A0A936Z110"/>
<dbReference type="EMBL" id="JAEQNE010000004">
    <property type="protein sequence ID" value="MBL0393113.1"/>
    <property type="molecule type" value="Genomic_DNA"/>
</dbReference>
<organism evidence="1 2">
    <name type="scientific">Ramlibacter monticola</name>
    <dbReference type="NCBI Taxonomy" id="1926872"/>
    <lineage>
        <taxon>Bacteria</taxon>
        <taxon>Pseudomonadati</taxon>
        <taxon>Pseudomonadota</taxon>
        <taxon>Betaproteobacteria</taxon>
        <taxon>Burkholderiales</taxon>
        <taxon>Comamonadaceae</taxon>
        <taxon>Ramlibacter</taxon>
    </lineage>
</organism>
<sequence length="183" mass="20425">MGDAATPLADTRRWLERAVIGLNLCPFAKSVHVKGQVHYALSEAQDAQEVLEDFTRELEALVALPAPERDTTLLVIPRGMEDFLGFNDLVARAERIVRKRRLEGVIQVASFHPRFVFAGEAEDDVTNYSNRAPYPTLHLLREESMDRAVAAFPDAAAIYEVNMETLRRLGLEGWTALDVGPHA</sequence>
<evidence type="ECO:0000313" key="2">
    <source>
        <dbReference type="Proteomes" id="UP000599109"/>
    </source>
</evidence>
<dbReference type="RefSeq" id="WP_201675768.1">
    <property type="nucleotide sequence ID" value="NZ_JAEQNE010000004.1"/>
</dbReference>
<gene>
    <name evidence="1" type="ORF">JJ685_18380</name>
</gene>
<keyword evidence="2" id="KW-1185">Reference proteome</keyword>
<accession>A0A936Z110</accession>
<evidence type="ECO:0000313" key="1">
    <source>
        <dbReference type="EMBL" id="MBL0393113.1"/>
    </source>
</evidence>
<dbReference type="InterPro" id="IPR009858">
    <property type="entry name" value="DUF1415"/>
</dbReference>
<proteinExistence type="predicted"/>
<comment type="caution">
    <text evidence="1">The sequence shown here is derived from an EMBL/GenBank/DDBJ whole genome shotgun (WGS) entry which is preliminary data.</text>
</comment>
<protein>
    <submittedName>
        <fullName evidence="1">DUF1415 domain-containing protein</fullName>
    </submittedName>
</protein>
<dbReference type="Proteomes" id="UP000599109">
    <property type="component" value="Unassembled WGS sequence"/>
</dbReference>